<dbReference type="EMBL" id="VSSQ01066276">
    <property type="protein sequence ID" value="MPN18856.1"/>
    <property type="molecule type" value="Genomic_DNA"/>
</dbReference>
<comment type="caution">
    <text evidence="1">The sequence shown here is derived from an EMBL/GenBank/DDBJ whole genome shotgun (WGS) entry which is preliminary data.</text>
</comment>
<evidence type="ECO:0000313" key="1">
    <source>
        <dbReference type="EMBL" id="MPN18856.1"/>
    </source>
</evidence>
<gene>
    <name evidence="1" type="ORF">SDC9_166221</name>
</gene>
<proteinExistence type="predicted"/>
<reference evidence="1" key="1">
    <citation type="submission" date="2019-08" db="EMBL/GenBank/DDBJ databases">
        <authorList>
            <person name="Kucharzyk K."/>
            <person name="Murdoch R.W."/>
            <person name="Higgins S."/>
            <person name="Loffler F."/>
        </authorList>
    </citation>
    <scope>NUCLEOTIDE SEQUENCE</scope>
</reference>
<sequence length="166" mass="18525">MLDLLCIGRAYRRDKIACFNRRFDEVHLSADLHQPVVILVYTDSEDIFQDILVKAALILDIMNGEHGFYPFQPFASLHNPLCINANQRRLPVVGMNDVGAYADMGNDLQSRLGKESKPFPVIVIPVNVFPFIIIFVIDQKAGNPFVGRFKNAAVLFSPGQGHLNAA</sequence>
<name>A0A645FY84_9ZZZZ</name>
<dbReference type="AlphaFoldDB" id="A0A645FY84"/>
<organism evidence="1">
    <name type="scientific">bioreactor metagenome</name>
    <dbReference type="NCBI Taxonomy" id="1076179"/>
    <lineage>
        <taxon>unclassified sequences</taxon>
        <taxon>metagenomes</taxon>
        <taxon>ecological metagenomes</taxon>
    </lineage>
</organism>
<protein>
    <submittedName>
        <fullName evidence="1">Uncharacterized protein</fullName>
    </submittedName>
</protein>
<accession>A0A645FY84</accession>